<dbReference type="Gene3D" id="1.10.439.10">
    <property type="entry name" value="Penicillin Amidohydrolase, domain 1"/>
    <property type="match status" value="1"/>
</dbReference>
<reference evidence="2" key="1">
    <citation type="submission" date="2022-09" db="EMBL/GenBank/DDBJ databases">
        <title>Shewanella sp. KJ10-1 sp.nov, isolated from marine algae.</title>
        <authorList>
            <person name="Butt M."/>
            <person name="Lee J.K."/>
            <person name="Kim J.M."/>
            <person name="Choi D.G."/>
        </authorList>
    </citation>
    <scope>NUCLEOTIDE SEQUENCE</scope>
    <source>
        <strain evidence="2">KJ10-1</strain>
    </source>
</reference>
<evidence type="ECO:0000256" key="1">
    <source>
        <dbReference type="ARBA" id="ARBA00006586"/>
    </source>
</evidence>
<dbReference type="Pfam" id="PF01804">
    <property type="entry name" value="Penicil_amidase"/>
    <property type="match status" value="1"/>
</dbReference>
<dbReference type="PANTHER" id="PTHR34218">
    <property type="entry name" value="PEPTIDASE S45 PENICILLIN AMIDASE"/>
    <property type="match status" value="1"/>
</dbReference>
<dbReference type="InterPro" id="IPR023343">
    <property type="entry name" value="Penicillin_amidase_dom1"/>
</dbReference>
<dbReference type="EMBL" id="JAODOQ010000001">
    <property type="protein sequence ID" value="MCT8987576.1"/>
    <property type="molecule type" value="Genomic_DNA"/>
</dbReference>
<accession>A0ABT2P5D2</accession>
<dbReference type="Proteomes" id="UP001431192">
    <property type="component" value="Unassembled WGS sequence"/>
</dbReference>
<proteinExistence type="inferred from homology"/>
<keyword evidence="3" id="KW-1185">Reference proteome</keyword>
<dbReference type="InterPro" id="IPR002692">
    <property type="entry name" value="S45"/>
</dbReference>
<protein>
    <submittedName>
        <fullName evidence="2">Penicillin acylase family protein</fullName>
    </submittedName>
</protein>
<evidence type="ECO:0000313" key="2">
    <source>
        <dbReference type="EMBL" id="MCT8987576.1"/>
    </source>
</evidence>
<sequence>MPTSEDNGNLISDFAYKALKIRELAETQYTQFSYNSRALMEGFSAGYNQFLADVEAGEQTAEPFCAGQPWVKPITGVDVANYLFSVALLPGAANFLDLIFYANPGDGEEYLPRIVDRGFIGANGLC</sequence>
<dbReference type="PANTHER" id="PTHR34218:SF3">
    <property type="entry name" value="ACYL-HOMOSERINE LACTONE ACYLASE PVDQ"/>
    <property type="match status" value="1"/>
</dbReference>
<comment type="caution">
    <text evidence="2">The sequence shown here is derived from an EMBL/GenBank/DDBJ whole genome shotgun (WGS) entry which is preliminary data.</text>
</comment>
<dbReference type="InterPro" id="IPR029055">
    <property type="entry name" value="Ntn_hydrolases_N"/>
</dbReference>
<organism evidence="2 3">
    <name type="scientific">Shewanella phaeophyticola</name>
    <dbReference type="NCBI Taxonomy" id="2978345"/>
    <lineage>
        <taxon>Bacteria</taxon>
        <taxon>Pseudomonadati</taxon>
        <taxon>Pseudomonadota</taxon>
        <taxon>Gammaproteobacteria</taxon>
        <taxon>Alteromonadales</taxon>
        <taxon>Shewanellaceae</taxon>
        <taxon>Shewanella</taxon>
    </lineage>
</organism>
<gene>
    <name evidence="2" type="ORF">N4T56_15290</name>
</gene>
<comment type="similarity">
    <text evidence="1">Belongs to the peptidase S45 family.</text>
</comment>
<evidence type="ECO:0000313" key="3">
    <source>
        <dbReference type="Proteomes" id="UP001431192"/>
    </source>
</evidence>
<dbReference type="SUPFAM" id="SSF56235">
    <property type="entry name" value="N-terminal nucleophile aminohydrolases (Ntn hydrolases)"/>
    <property type="match status" value="1"/>
</dbReference>
<name>A0ABT2P5D2_9GAMM</name>